<dbReference type="AlphaFoldDB" id="A0AAD9WDB7"/>
<reference evidence="1" key="1">
    <citation type="submission" date="2023-06" db="EMBL/GenBank/DDBJ databases">
        <title>Draft genome of Marssonina rosae.</title>
        <authorList>
            <person name="Cheng Q."/>
        </authorList>
    </citation>
    <scope>NUCLEOTIDE SEQUENCE</scope>
    <source>
        <strain evidence="1">R4</strain>
    </source>
</reference>
<protein>
    <submittedName>
        <fullName evidence="1">Uncharacterized protein</fullName>
    </submittedName>
</protein>
<name>A0AAD9WDB7_9HELO</name>
<accession>A0AAD9WDB7</accession>
<dbReference type="Proteomes" id="UP001285354">
    <property type="component" value="Unassembled WGS sequence"/>
</dbReference>
<proteinExistence type="predicted"/>
<organism evidence="1 2">
    <name type="scientific">Diplocarpon rosae</name>
    <dbReference type="NCBI Taxonomy" id="946125"/>
    <lineage>
        <taxon>Eukaryota</taxon>
        <taxon>Fungi</taxon>
        <taxon>Dikarya</taxon>
        <taxon>Ascomycota</taxon>
        <taxon>Pezizomycotina</taxon>
        <taxon>Leotiomycetes</taxon>
        <taxon>Helotiales</taxon>
        <taxon>Drepanopezizaceae</taxon>
        <taxon>Diplocarpon</taxon>
    </lineage>
</organism>
<evidence type="ECO:0000313" key="1">
    <source>
        <dbReference type="EMBL" id="KAK2625276.1"/>
    </source>
</evidence>
<dbReference type="EMBL" id="JAUBYV010000008">
    <property type="protein sequence ID" value="KAK2625276.1"/>
    <property type="molecule type" value="Genomic_DNA"/>
</dbReference>
<gene>
    <name evidence="1" type="ORF">QTJ16_005645</name>
</gene>
<keyword evidence="2" id="KW-1185">Reference proteome</keyword>
<evidence type="ECO:0000313" key="2">
    <source>
        <dbReference type="Proteomes" id="UP001285354"/>
    </source>
</evidence>
<comment type="caution">
    <text evidence="1">The sequence shown here is derived from an EMBL/GenBank/DDBJ whole genome shotgun (WGS) entry which is preliminary data.</text>
</comment>
<sequence length="249" mass="26863">MAKCKSCEQPLVVELDPGSFDEATSSTVGQASSAPDDLLLVCGCHFHWQCLLDESPQIALDLACPVCQRSIVTTASPQPLILTRYHNEGGVQENLDILPLITEEAYLVANPAARPARAFMTMCAEGDIAGVMELLHALGEEPDEEDMLPAELLRFQDPLDGMKTGLHVAIEQSQQEAVWLLLWLASPIQSHAFPAEVIQAAETMGAERVTAEGVDIRALRDEQGQTAEDVARGMGSEWAGLLSAGILRC</sequence>